<feature type="compositionally biased region" description="Basic and acidic residues" evidence="4">
    <location>
        <begin position="333"/>
        <end position="422"/>
    </location>
</feature>
<dbReference type="OrthoDB" id="166585at2759"/>
<dbReference type="InterPro" id="IPR051513">
    <property type="entry name" value="Tectonin_beta-prop"/>
</dbReference>
<dbReference type="PANTHER" id="PTHR23250:SF3">
    <property type="entry name" value="FISH-EGG LECTIN-LIKE ISOFORM X1-RELATED"/>
    <property type="match status" value="1"/>
</dbReference>
<evidence type="ECO:0000313" key="7">
    <source>
        <dbReference type="RefSeq" id="XP_035695668.1"/>
    </source>
</evidence>
<feature type="coiled-coil region" evidence="3">
    <location>
        <begin position="455"/>
        <end position="482"/>
    </location>
</feature>
<feature type="compositionally biased region" description="Acidic residues" evidence="4">
    <location>
        <begin position="423"/>
        <end position="438"/>
    </location>
</feature>
<organism evidence="6 7">
    <name type="scientific">Branchiostoma floridae</name>
    <name type="common">Florida lancelet</name>
    <name type="synonym">Amphioxus</name>
    <dbReference type="NCBI Taxonomy" id="7739"/>
    <lineage>
        <taxon>Eukaryota</taxon>
        <taxon>Metazoa</taxon>
        <taxon>Chordata</taxon>
        <taxon>Cephalochordata</taxon>
        <taxon>Leptocardii</taxon>
        <taxon>Amphioxiformes</taxon>
        <taxon>Branchiostomatidae</taxon>
        <taxon>Branchiostoma</taxon>
    </lineage>
</organism>
<name>A0A9J7M6S4_BRAFL</name>
<dbReference type="RefSeq" id="XP_035695668.1">
    <property type="nucleotide sequence ID" value="XM_035839775.1"/>
</dbReference>
<dbReference type="InterPro" id="IPR000421">
    <property type="entry name" value="FA58C"/>
</dbReference>
<evidence type="ECO:0000256" key="1">
    <source>
        <dbReference type="ARBA" id="ARBA00022734"/>
    </source>
</evidence>
<dbReference type="PANTHER" id="PTHR23250">
    <property type="entry name" value="DYSFERLIN-RELATED"/>
    <property type="match status" value="1"/>
</dbReference>
<proteinExistence type="inferred from homology"/>
<evidence type="ECO:0000259" key="5">
    <source>
        <dbReference type="PROSITE" id="PS50022"/>
    </source>
</evidence>
<evidence type="ECO:0000313" key="6">
    <source>
        <dbReference type="Proteomes" id="UP000001554"/>
    </source>
</evidence>
<dbReference type="Gene3D" id="2.60.120.260">
    <property type="entry name" value="Galactose-binding domain-like"/>
    <property type="match status" value="2"/>
</dbReference>
<evidence type="ECO:0000256" key="2">
    <source>
        <dbReference type="ARBA" id="ARBA00038331"/>
    </source>
</evidence>
<dbReference type="SMART" id="SM00706">
    <property type="entry name" value="TECPR"/>
    <property type="match status" value="5"/>
</dbReference>
<feature type="domain" description="F5/8 type C" evidence="5">
    <location>
        <begin position="619"/>
        <end position="777"/>
    </location>
</feature>
<dbReference type="GeneID" id="118429294"/>
<protein>
    <submittedName>
        <fullName evidence="7">Uncharacterized protein LOC118429294</fullName>
    </submittedName>
</protein>
<sequence>MNQISVGNNVVWGVNRGYDVYIRLGISSSSPQGSDWRPMPGKLKQVYVSPTSNQVWGVDAGDNIFRRTGITASNPAGEGWEHIDGKMKFVTVGAVGVWGVDTNDQIYYRTGTYGNEDSPGTGWEQVSGSALKQISSGNGQVWGVSSNNQIYLRRGFSAGTPQGTTWQQVEGGLIEVYISSSSRQVWGVNLDNKIYRRQIIEDEKKEVEDTEQKAEPAAEEAKKEPEKTEQKAEPPAEEAKKEPEKVEEQKAESAAEETKKEPEKVEEQKAESAAEEAKKEEPKAEPAAEEAKKEEQKTEPAAEEAKKEEPKAEPAAEEAKGNEGGPKAEPAAEEAKKEEQKAEPAAEEAKKEELKAEPATEEAKKEEPKAEPAAEEAKKEDPKAEPAAEEAKKEPIKVEEKAEPAAEEAKKEPEKAEEKAEPVAEDAEDTDSEADDEETKTKKDAVKKLAAELGVQSWLDKLKEQKKKLQKENKELKAKMKSEATWITGNPPWVIESSGKEETGHEASNVLNSSADLFWRAEYAEEQHHNHWYIVFDFRTEYTLSQIKLTNVGDTAHDVKSFTLQTSACSNPFCWSNVKEFTDVPSGSKAPQVFGGFEASARYWRVLVTRTHDGLQPNIVQIQFFGKKGEWLYGNPPVAVESSGKPRAEGSDIYDGSKVLDGNAATFWSDVQEGQTSWHIVFDFLAKYVLSGLRITTVGDTAHDVRSFTLQKSTSPGAPYTWTDVRTVTDVKAGLTTAQEFSSGFECTTAARYWRLVINSTHSTQQPHIVEVSFFGYPDEADSYKHVKSNVVSVLLSENRALKVKVADQQKLLEQMMAIVKGCDTCSDKANQLGQGQPAG</sequence>
<dbReference type="InterPro" id="IPR008979">
    <property type="entry name" value="Galactose-bd-like_sf"/>
</dbReference>
<keyword evidence="6" id="KW-1185">Reference proteome</keyword>
<feature type="compositionally biased region" description="Basic and acidic residues" evidence="4">
    <location>
        <begin position="204"/>
        <end position="321"/>
    </location>
</feature>
<gene>
    <name evidence="7" type="primary">LOC118429294</name>
</gene>
<keyword evidence="1" id="KW-0430">Lectin</keyword>
<evidence type="ECO:0000256" key="4">
    <source>
        <dbReference type="SAM" id="MobiDB-lite"/>
    </source>
</evidence>
<dbReference type="KEGG" id="bfo:118429294"/>
<dbReference type="Proteomes" id="UP000001554">
    <property type="component" value="Chromosome 13"/>
</dbReference>
<dbReference type="PROSITE" id="PS50022">
    <property type="entry name" value="FA58C_3"/>
    <property type="match status" value="1"/>
</dbReference>
<dbReference type="AlphaFoldDB" id="A0A9J7M6S4"/>
<reference evidence="7" key="2">
    <citation type="submission" date="2025-08" db="UniProtKB">
        <authorList>
            <consortium name="RefSeq"/>
        </authorList>
    </citation>
    <scope>IDENTIFICATION</scope>
    <source>
        <strain evidence="7">S238N-H82</strain>
        <tissue evidence="7">Testes</tissue>
    </source>
</reference>
<comment type="similarity">
    <text evidence="2">Belongs to the tectonin family.</text>
</comment>
<dbReference type="SUPFAM" id="SSF49785">
    <property type="entry name" value="Galactose-binding domain-like"/>
    <property type="match status" value="2"/>
</dbReference>
<accession>A0A9J7M6S4</accession>
<dbReference type="InterPro" id="IPR006624">
    <property type="entry name" value="Beta-propeller_rpt_TECPR"/>
</dbReference>
<dbReference type="Pfam" id="PF00754">
    <property type="entry name" value="F5_F8_type_C"/>
    <property type="match status" value="1"/>
</dbReference>
<dbReference type="GO" id="GO:0030246">
    <property type="term" value="F:carbohydrate binding"/>
    <property type="evidence" value="ECO:0007669"/>
    <property type="project" value="UniProtKB-KW"/>
</dbReference>
<reference evidence="6" key="1">
    <citation type="journal article" date="2020" name="Nat. Ecol. Evol.">
        <title>Deeply conserved synteny resolves early events in vertebrate evolution.</title>
        <authorList>
            <person name="Simakov O."/>
            <person name="Marletaz F."/>
            <person name="Yue J.X."/>
            <person name="O'Connell B."/>
            <person name="Jenkins J."/>
            <person name="Brandt A."/>
            <person name="Calef R."/>
            <person name="Tung C.H."/>
            <person name="Huang T.K."/>
            <person name="Schmutz J."/>
            <person name="Satoh N."/>
            <person name="Yu J.K."/>
            <person name="Putnam N.H."/>
            <person name="Green R.E."/>
            <person name="Rokhsar D.S."/>
        </authorList>
    </citation>
    <scope>NUCLEOTIDE SEQUENCE [LARGE SCALE GENOMIC DNA]</scope>
    <source>
        <strain evidence="6">S238N-H82</strain>
    </source>
</reference>
<keyword evidence="3" id="KW-0175">Coiled coil</keyword>
<feature type="region of interest" description="Disordered" evidence="4">
    <location>
        <begin position="204"/>
        <end position="443"/>
    </location>
</feature>
<evidence type="ECO:0000256" key="3">
    <source>
        <dbReference type="SAM" id="Coils"/>
    </source>
</evidence>
<dbReference type="Pfam" id="PF19193">
    <property type="entry name" value="Tectonin"/>
    <property type="match status" value="2"/>
</dbReference>